<keyword evidence="4" id="KW-0238">DNA-binding</keyword>
<keyword evidence="8" id="KW-0808">Transferase</keyword>
<sequence>MADLHLAIDRTAGGIAGQIARELREAVRRGRLTAGERLPASRELARDLGFSRGVVVEAYEQLVAEGFLTSKVGSGTHVAPAACRAPAPPGPGPVPGRTPGLPPRTPGPMPMPAPGPDPVPAPGPVPAAAGPAPGGRPPGRPARRGPRPGGEDGGAPDPAPGYECDYGRRPTSPDLGCFPRERWLASTRRVLAALPADALDYGDPGGVPELREELAAYLRRVRGAEVGPENLVIVGGVAQGLNLTVQALAGRLPGTRPDPGRPVHDPRRSPPDAPDPGRPGDCGADAGTPSLRTLSRFVDGSAPPLPPPGRIRLAVEDPTGLRQLPLLRSAGADPVAVPVDGEGVDVAALAATGVRAVLLTPAHHYPTGVVLSPRRRAELVEWAAATGATILEDDYDAEFRFDRDPVGCLQGLAPGSVVLAGSVSKSLAPGLRLGWVAAPPRIAAAVRLARAELDMGSPVLEQHTLADFVRSGAYDRHLRRMRREYRNRRDTLVRALARHLPEITVRGVSAGLHLLAELPPGWDERAAARTAQSCGLAAEPVGPMRHRPGPSALVMGFARLPVHRADEVVRGFARGLPR</sequence>
<evidence type="ECO:0000256" key="4">
    <source>
        <dbReference type="ARBA" id="ARBA00023125"/>
    </source>
</evidence>
<dbReference type="CDD" id="cd00609">
    <property type="entry name" value="AAT_like"/>
    <property type="match status" value="1"/>
</dbReference>
<dbReference type="InterPro" id="IPR036388">
    <property type="entry name" value="WH-like_DNA-bd_sf"/>
</dbReference>
<keyword evidence="9" id="KW-1185">Reference proteome</keyword>
<name>A0A841CZV6_PLAVE</name>
<evidence type="ECO:0000313" key="8">
    <source>
        <dbReference type="EMBL" id="MBB5962809.1"/>
    </source>
</evidence>
<feature type="domain" description="HTH gntR-type" evidence="7">
    <location>
        <begin position="13"/>
        <end position="81"/>
    </location>
</feature>
<protein>
    <submittedName>
        <fullName evidence="8">GntR family transcriptional regulator/MocR family aminotransferase</fullName>
    </submittedName>
</protein>
<feature type="compositionally biased region" description="Basic and acidic residues" evidence="6">
    <location>
        <begin position="258"/>
        <end position="270"/>
    </location>
</feature>
<dbReference type="GO" id="GO:0003677">
    <property type="term" value="F:DNA binding"/>
    <property type="evidence" value="ECO:0007669"/>
    <property type="project" value="UniProtKB-KW"/>
</dbReference>
<dbReference type="PANTHER" id="PTHR46577:SF1">
    <property type="entry name" value="HTH-TYPE TRANSCRIPTIONAL REGULATORY PROTEIN GABR"/>
    <property type="match status" value="1"/>
</dbReference>
<dbReference type="Proteomes" id="UP000562352">
    <property type="component" value="Unassembled WGS sequence"/>
</dbReference>
<dbReference type="PRINTS" id="PR00035">
    <property type="entry name" value="HTHGNTR"/>
</dbReference>
<evidence type="ECO:0000256" key="5">
    <source>
        <dbReference type="ARBA" id="ARBA00023163"/>
    </source>
</evidence>
<organism evidence="8 9">
    <name type="scientific">Planomonospora venezuelensis</name>
    <dbReference type="NCBI Taxonomy" id="1999"/>
    <lineage>
        <taxon>Bacteria</taxon>
        <taxon>Bacillati</taxon>
        <taxon>Actinomycetota</taxon>
        <taxon>Actinomycetes</taxon>
        <taxon>Streptosporangiales</taxon>
        <taxon>Streptosporangiaceae</taxon>
        <taxon>Planomonospora</taxon>
    </lineage>
</organism>
<dbReference type="InterPro" id="IPR015424">
    <property type="entry name" value="PyrdxlP-dep_Trfase"/>
</dbReference>
<dbReference type="RefSeq" id="WP_184940492.1">
    <property type="nucleotide sequence ID" value="NZ_BAAAWZ010000001.1"/>
</dbReference>
<dbReference type="InterPro" id="IPR004839">
    <property type="entry name" value="Aminotransferase_I/II_large"/>
</dbReference>
<comment type="caution">
    <text evidence="8">The sequence shown here is derived from an EMBL/GenBank/DDBJ whole genome shotgun (WGS) entry which is preliminary data.</text>
</comment>
<dbReference type="CDD" id="cd07377">
    <property type="entry name" value="WHTH_GntR"/>
    <property type="match status" value="1"/>
</dbReference>
<keyword evidence="3" id="KW-0805">Transcription regulation</keyword>
<keyword evidence="8" id="KW-0032">Aminotransferase</keyword>
<dbReference type="PANTHER" id="PTHR46577">
    <property type="entry name" value="HTH-TYPE TRANSCRIPTIONAL REGULATORY PROTEIN GABR"/>
    <property type="match status" value="1"/>
</dbReference>
<dbReference type="GO" id="GO:0003700">
    <property type="term" value="F:DNA-binding transcription factor activity"/>
    <property type="evidence" value="ECO:0007669"/>
    <property type="project" value="InterPro"/>
</dbReference>
<dbReference type="PROSITE" id="PS50949">
    <property type="entry name" value="HTH_GNTR"/>
    <property type="match status" value="1"/>
</dbReference>
<dbReference type="Gene3D" id="3.40.640.10">
    <property type="entry name" value="Type I PLP-dependent aspartate aminotransferase-like (Major domain)"/>
    <property type="match status" value="2"/>
</dbReference>
<accession>A0A841CZV6</accession>
<proteinExistence type="inferred from homology"/>
<dbReference type="Gene3D" id="1.10.10.10">
    <property type="entry name" value="Winged helix-like DNA-binding domain superfamily/Winged helix DNA-binding domain"/>
    <property type="match status" value="1"/>
</dbReference>
<feature type="region of interest" description="Disordered" evidence="6">
    <location>
        <begin position="83"/>
        <end position="167"/>
    </location>
</feature>
<dbReference type="GO" id="GO:0030170">
    <property type="term" value="F:pyridoxal phosphate binding"/>
    <property type="evidence" value="ECO:0007669"/>
    <property type="project" value="InterPro"/>
</dbReference>
<keyword evidence="2" id="KW-0663">Pyridoxal phosphate</keyword>
<evidence type="ECO:0000256" key="3">
    <source>
        <dbReference type="ARBA" id="ARBA00023015"/>
    </source>
</evidence>
<feature type="region of interest" description="Disordered" evidence="6">
    <location>
        <begin position="250"/>
        <end position="310"/>
    </location>
</feature>
<dbReference type="AlphaFoldDB" id="A0A841CZV6"/>
<dbReference type="Pfam" id="PF00392">
    <property type="entry name" value="GntR"/>
    <property type="match status" value="1"/>
</dbReference>
<reference evidence="8 9" key="1">
    <citation type="submission" date="2020-08" db="EMBL/GenBank/DDBJ databases">
        <title>Genomic Encyclopedia of Type Strains, Phase III (KMG-III): the genomes of soil and plant-associated and newly described type strains.</title>
        <authorList>
            <person name="Whitman W."/>
        </authorList>
    </citation>
    <scope>NUCLEOTIDE SEQUENCE [LARGE SCALE GENOMIC DNA]</scope>
    <source>
        <strain evidence="8 9">CECT 3303</strain>
    </source>
</reference>
<evidence type="ECO:0000256" key="6">
    <source>
        <dbReference type="SAM" id="MobiDB-lite"/>
    </source>
</evidence>
<dbReference type="InterPro" id="IPR000524">
    <property type="entry name" value="Tscrpt_reg_HTH_GntR"/>
</dbReference>
<dbReference type="GO" id="GO:0008483">
    <property type="term" value="F:transaminase activity"/>
    <property type="evidence" value="ECO:0007669"/>
    <property type="project" value="UniProtKB-KW"/>
</dbReference>
<dbReference type="InterPro" id="IPR051446">
    <property type="entry name" value="HTH_trans_reg/aminotransferase"/>
</dbReference>
<evidence type="ECO:0000259" key="7">
    <source>
        <dbReference type="PROSITE" id="PS50949"/>
    </source>
</evidence>
<evidence type="ECO:0000313" key="9">
    <source>
        <dbReference type="Proteomes" id="UP000562352"/>
    </source>
</evidence>
<evidence type="ECO:0000256" key="1">
    <source>
        <dbReference type="ARBA" id="ARBA00005384"/>
    </source>
</evidence>
<dbReference type="InterPro" id="IPR015421">
    <property type="entry name" value="PyrdxlP-dep_Trfase_major"/>
</dbReference>
<dbReference type="InterPro" id="IPR036390">
    <property type="entry name" value="WH_DNA-bd_sf"/>
</dbReference>
<dbReference type="SUPFAM" id="SSF53383">
    <property type="entry name" value="PLP-dependent transferases"/>
    <property type="match status" value="2"/>
</dbReference>
<feature type="compositionally biased region" description="Pro residues" evidence="6">
    <location>
        <begin position="86"/>
        <end position="125"/>
    </location>
</feature>
<keyword evidence="5" id="KW-0804">Transcription</keyword>
<dbReference type="EMBL" id="JACHJJ010000005">
    <property type="protein sequence ID" value="MBB5962809.1"/>
    <property type="molecule type" value="Genomic_DNA"/>
</dbReference>
<evidence type="ECO:0000256" key="2">
    <source>
        <dbReference type="ARBA" id="ARBA00022898"/>
    </source>
</evidence>
<gene>
    <name evidence="8" type="ORF">FHS22_002077</name>
</gene>
<dbReference type="Pfam" id="PF00155">
    <property type="entry name" value="Aminotran_1_2"/>
    <property type="match status" value="1"/>
</dbReference>
<dbReference type="SMART" id="SM00345">
    <property type="entry name" value="HTH_GNTR"/>
    <property type="match status" value="1"/>
</dbReference>
<dbReference type="SUPFAM" id="SSF46785">
    <property type="entry name" value="Winged helix' DNA-binding domain"/>
    <property type="match status" value="1"/>
</dbReference>
<comment type="similarity">
    <text evidence="1">In the C-terminal section; belongs to the class-I pyridoxal-phosphate-dependent aminotransferase family.</text>
</comment>